<evidence type="ECO:0000256" key="1">
    <source>
        <dbReference type="ARBA" id="ARBA00001946"/>
    </source>
</evidence>
<keyword evidence="6 13" id="KW-0808">Transferase</keyword>
<feature type="binding site" evidence="13 14">
    <location>
        <position position="9"/>
    </location>
    <ligand>
        <name>ATP</name>
        <dbReference type="ChEBI" id="CHEBI:30616"/>
    </ligand>
</feature>
<dbReference type="InterPro" id="IPR034907">
    <property type="entry name" value="NDK-like_dom"/>
</dbReference>
<dbReference type="GO" id="GO:0006183">
    <property type="term" value="P:GTP biosynthetic process"/>
    <property type="evidence" value="ECO:0007669"/>
    <property type="project" value="UniProtKB-UniRule"/>
</dbReference>
<dbReference type="HAMAP" id="MF_00451">
    <property type="entry name" value="NDP_kinase"/>
    <property type="match status" value="1"/>
</dbReference>
<keyword evidence="19" id="KW-1185">Reference proteome</keyword>
<comment type="similarity">
    <text evidence="2 13 14 15">Belongs to the NDK family.</text>
</comment>
<dbReference type="SMART" id="SM00562">
    <property type="entry name" value="NDK"/>
    <property type="match status" value="1"/>
</dbReference>
<dbReference type="InterPro" id="IPR036850">
    <property type="entry name" value="NDK-like_dom_sf"/>
</dbReference>
<dbReference type="GO" id="GO:0046872">
    <property type="term" value="F:metal ion binding"/>
    <property type="evidence" value="ECO:0007669"/>
    <property type="project" value="UniProtKB-KW"/>
</dbReference>
<evidence type="ECO:0000256" key="10">
    <source>
        <dbReference type="ARBA" id="ARBA00022840"/>
    </source>
</evidence>
<reference evidence="19" key="1">
    <citation type="submission" date="2016-11" db="EMBL/GenBank/DDBJ databases">
        <authorList>
            <person name="Varghese N."/>
            <person name="Submissions S."/>
        </authorList>
    </citation>
    <scope>NUCLEOTIDE SEQUENCE [LARGE SCALE GENOMIC DNA]</scope>
    <source>
        <strain evidence="19">DSM 16219</strain>
    </source>
</reference>
<feature type="active site" description="Pros-phosphohistidine intermediate" evidence="13 14">
    <location>
        <position position="115"/>
    </location>
</feature>
<sequence>MERTLSIIKPDAVERNLIGNIIKRFEDAGIKIVAMKLLKLSKAQAEAFYAVHKERPFYGELTDYMSSGPCVPMILEGEGVILKNREIMGATDPKEAAAGTIRADLAIDKEKNSVHGSDAPETAAQEIAFFFTEYELAG</sequence>
<dbReference type="NCBIfam" id="NF001908">
    <property type="entry name" value="PRK00668.1"/>
    <property type="match status" value="1"/>
</dbReference>
<dbReference type="GO" id="GO:0004550">
    <property type="term" value="F:nucleoside diphosphate kinase activity"/>
    <property type="evidence" value="ECO:0007669"/>
    <property type="project" value="UniProtKB-UniRule"/>
</dbReference>
<comment type="cofactor">
    <cofactor evidence="1 13">
        <name>Mg(2+)</name>
        <dbReference type="ChEBI" id="CHEBI:18420"/>
    </cofactor>
</comment>
<dbReference type="GO" id="GO:0006228">
    <property type="term" value="P:UTP biosynthetic process"/>
    <property type="evidence" value="ECO:0007669"/>
    <property type="project" value="UniProtKB-UniRule"/>
</dbReference>
<dbReference type="GO" id="GO:0005524">
    <property type="term" value="F:ATP binding"/>
    <property type="evidence" value="ECO:0007669"/>
    <property type="project" value="UniProtKB-UniRule"/>
</dbReference>
<feature type="binding site" evidence="13 14">
    <location>
        <position position="85"/>
    </location>
    <ligand>
        <name>ATP</name>
        <dbReference type="ChEBI" id="CHEBI:30616"/>
    </ligand>
</feature>
<gene>
    <name evidence="13" type="primary">ndk</name>
    <name evidence="18" type="ORF">SAMN02745216_03579</name>
</gene>
<evidence type="ECO:0000256" key="6">
    <source>
        <dbReference type="ARBA" id="ARBA00022679"/>
    </source>
</evidence>
<dbReference type="Gene3D" id="3.30.70.141">
    <property type="entry name" value="Nucleoside diphosphate kinase-like domain"/>
    <property type="match status" value="1"/>
</dbReference>
<dbReference type="SUPFAM" id="SSF54919">
    <property type="entry name" value="Nucleoside diphosphate kinase, NDK"/>
    <property type="match status" value="1"/>
</dbReference>
<dbReference type="CDD" id="cd04413">
    <property type="entry name" value="NDPk_I"/>
    <property type="match status" value="1"/>
</dbReference>
<evidence type="ECO:0000256" key="13">
    <source>
        <dbReference type="HAMAP-Rule" id="MF_00451"/>
    </source>
</evidence>
<keyword evidence="8 13" id="KW-0547">Nucleotide-binding</keyword>
<evidence type="ECO:0000256" key="15">
    <source>
        <dbReference type="RuleBase" id="RU004011"/>
    </source>
</evidence>
<evidence type="ECO:0000256" key="16">
    <source>
        <dbReference type="RuleBase" id="RU004013"/>
    </source>
</evidence>
<accession>A0A1M6T2U1</accession>
<evidence type="ECO:0000256" key="11">
    <source>
        <dbReference type="ARBA" id="ARBA00022842"/>
    </source>
</evidence>
<evidence type="ECO:0000256" key="2">
    <source>
        <dbReference type="ARBA" id="ARBA00008142"/>
    </source>
</evidence>
<keyword evidence="10 13" id="KW-0067">ATP-binding</keyword>
<evidence type="ECO:0000256" key="3">
    <source>
        <dbReference type="ARBA" id="ARBA00012966"/>
    </source>
</evidence>
<feature type="binding site" evidence="13 14">
    <location>
        <position position="112"/>
    </location>
    <ligand>
        <name>ATP</name>
        <dbReference type="ChEBI" id="CHEBI:30616"/>
    </ligand>
</feature>
<keyword evidence="12 13" id="KW-0546">Nucleotide metabolism</keyword>
<proteinExistence type="inferred from homology"/>
<evidence type="ECO:0000313" key="18">
    <source>
        <dbReference type="EMBL" id="SHK51267.1"/>
    </source>
</evidence>
<dbReference type="PRINTS" id="PR01243">
    <property type="entry name" value="NUCDPKINASE"/>
</dbReference>
<keyword evidence="9 13" id="KW-0418">Kinase</keyword>
<comment type="function">
    <text evidence="13">Major role in the synthesis of nucleoside triphosphates other than ATP. The ATP gamma phosphate is transferred to the NDP beta phosphate via a ping-pong mechanism, using a phosphorylated active-site intermediate.</text>
</comment>
<dbReference type="STRING" id="1121393.SAMN02745216_03579"/>
<dbReference type="FunFam" id="3.30.70.141:FF:000003">
    <property type="entry name" value="Nucleoside diphosphate kinase"/>
    <property type="match status" value="1"/>
</dbReference>
<keyword evidence="11 13" id="KW-0460">Magnesium</keyword>
<dbReference type="GO" id="GO:0005737">
    <property type="term" value="C:cytoplasm"/>
    <property type="evidence" value="ECO:0007669"/>
    <property type="project" value="UniProtKB-SubCell"/>
</dbReference>
<keyword evidence="5 13" id="KW-0597">Phosphoprotein</keyword>
<dbReference type="EC" id="2.7.4.6" evidence="3 13"/>
<comment type="catalytic activity">
    <reaction evidence="13 16">
        <text>a 2'-deoxyribonucleoside 5'-diphosphate + ATP = a 2'-deoxyribonucleoside 5'-triphosphate + ADP</text>
        <dbReference type="Rhea" id="RHEA:44640"/>
        <dbReference type="ChEBI" id="CHEBI:30616"/>
        <dbReference type="ChEBI" id="CHEBI:61560"/>
        <dbReference type="ChEBI" id="CHEBI:73316"/>
        <dbReference type="ChEBI" id="CHEBI:456216"/>
        <dbReference type="EC" id="2.7.4.6"/>
    </reaction>
</comment>
<dbReference type="Pfam" id="PF00334">
    <property type="entry name" value="NDK"/>
    <property type="match status" value="1"/>
</dbReference>
<evidence type="ECO:0000259" key="17">
    <source>
        <dbReference type="SMART" id="SM00562"/>
    </source>
</evidence>
<evidence type="ECO:0000256" key="8">
    <source>
        <dbReference type="ARBA" id="ARBA00022741"/>
    </source>
</evidence>
<evidence type="ECO:0000256" key="4">
    <source>
        <dbReference type="ARBA" id="ARBA00017632"/>
    </source>
</evidence>
<dbReference type="InterPro" id="IPR023005">
    <property type="entry name" value="Nucleoside_diP_kinase_AS"/>
</dbReference>
<dbReference type="InterPro" id="IPR001564">
    <property type="entry name" value="Nucleoside_diP_kinase"/>
</dbReference>
<feature type="binding site" evidence="13 14">
    <location>
        <position position="102"/>
    </location>
    <ligand>
        <name>ATP</name>
        <dbReference type="ChEBI" id="CHEBI:30616"/>
    </ligand>
</feature>
<dbReference type="PROSITE" id="PS00469">
    <property type="entry name" value="NDPK"/>
    <property type="match status" value="1"/>
</dbReference>
<feature type="domain" description="Nucleoside diphosphate kinase-like" evidence="17">
    <location>
        <begin position="1"/>
        <end position="138"/>
    </location>
</feature>
<dbReference type="AlphaFoldDB" id="A0A1M6T2U1"/>
<dbReference type="OrthoDB" id="9801161at2"/>
<dbReference type="GO" id="GO:0006241">
    <property type="term" value="P:CTP biosynthetic process"/>
    <property type="evidence" value="ECO:0007669"/>
    <property type="project" value="UniProtKB-UniRule"/>
</dbReference>
<comment type="catalytic activity">
    <reaction evidence="13">
        <text>a ribonucleoside 5'-diphosphate + ATP = a ribonucleoside 5'-triphosphate + ADP</text>
        <dbReference type="Rhea" id="RHEA:18113"/>
        <dbReference type="ChEBI" id="CHEBI:30616"/>
        <dbReference type="ChEBI" id="CHEBI:57930"/>
        <dbReference type="ChEBI" id="CHEBI:61557"/>
        <dbReference type="ChEBI" id="CHEBI:456216"/>
        <dbReference type="EC" id="2.7.4.6"/>
    </reaction>
</comment>
<dbReference type="Proteomes" id="UP000183994">
    <property type="component" value="Unassembled WGS sequence"/>
</dbReference>
<dbReference type="RefSeq" id="WP_073477622.1">
    <property type="nucleotide sequence ID" value="NZ_FQZU01000026.1"/>
</dbReference>
<evidence type="ECO:0000313" key="19">
    <source>
        <dbReference type="Proteomes" id="UP000183994"/>
    </source>
</evidence>
<evidence type="ECO:0000256" key="7">
    <source>
        <dbReference type="ARBA" id="ARBA00022723"/>
    </source>
</evidence>
<feature type="binding site" evidence="13 14">
    <location>
        <position position="57"/>
    </location>
    <ligand>
        <name>ATP</name>
        <dbReference type="ChEBI" id="CHEBI:30616"/>
    </ligand>
</feature>
<comment type="subcellular location">
    <subcellularLocation>
        <location evidence="13">Cytoplasm</location>
    </subcellularLocation>
</comment>
<name>A0A1M6T2U1_9BACT</name>
<keyword evidence="7 13" id="KW-0479">Metal-binding</keyword>
<dbReference type="EMBL" id="FQZU01000026">
    <property type="protein sequence ID" value="SHK51267.1"/>
    <property type="molecule type" value="Genomic_DNA"/>
</dbReference>
<evidence type="ECO:0000256" key="9">
    <source>
        <dbReference type="ARBA" id="ARBA00022777"/>
    </source>
</evidence>
<evidence type="ECO:0000256" key="12">
    <source>
        <dbReference type="ARBA" id="ARBA00023080"/>
    </source>
</evidence>
<comment type="subunit">
    <text evidence="13">Homotetramer.</text>
</comment>
<keyword evidence="13" id="KW-0963">Cytoplasm</keyword>
<evidence type="ECO:0000256" key="5">
    <source>
        <dbReference type="ARBA" id="ARBA00022553"/>
    </source>
</evidence>
<evidence type="ECO:0000256" key="14">
    <source>
        <dbReference type="PROSITE-ProRule" id="PRU00706"/>
    </source>
</evidence>
<dbReference type="PANTHER" id="PTHR11349">
    <property type="entry name" value="NUCLEOSIDE DIPHOSPHATE KINASE"/>
    <property type="match status" value="1"/>
</dbReference>
<protein>
    <recommendedName>
        <fullName evidence="4 13">Nucleoside diphosphate kinase</fullName>
        <shortName evidence="13">NDK</shortName>
        <shortName evidence="13">NDP kinase</shortName>
        <ecNumber evidence="3 13">2.7.4.6</ecNumber>
    </recommendedName>
    <alternativeName>
        <fullName evidence="13">Nucleoside-2-P kinase</fullName>
    </alternativeName>
</protein>
<organism evidence="18 19">
    <name type="scientific">Desulfatibacillum alkenivorans DSM 16219</name>
    <dbReference type="NCBI Taxonomy" id="1121393"/>
    <lineage>
        <taxon>Bacteria</taxon>
        <taxon>Pseudomonadati</taxon>
        <taxon>Thermodesulfobacteriota</taxon>
        <taxon>Desulfobacteria</taxon>
        <taxon>Desulfobacterales</taxon>
        <taxon>Desulfatibacillaceae</taxon>
        <taxon>Desulfatibacillum</taxon>
    </lineage>
</organism>
<feature type="binding site" evidence="13 14">
    <location>
        <position position="91"/>
    </location>
    <ligand>
        <name>ATP</name>
        <dbReference type="ChEBI" id="CHEBI:30616"/>
    </ligand>
</feature>
<dbReference type="PROSITE" id="PS51374">
    <property type="entry name" value="NDPK_LIKE"/>
    <property type="match status" value="1"/>
</dbReference>